<dbReference type="Proteomes" id="UP000287033">
    <property type="component" value="Unassembled WGS sequence"/>
</dbReference>
<dbReference type="GO" id="GO:0009436">
    <property type="term" value="P:glyoxylate catabolic process"/>
    <property type="evidence" value="ECO:0007669"/>
    <property type="project" value="TreeGrafter"/>
</dbReference>
<name>A0A401TSP1_CHIPU</name>
<evidence type="ECO:0000256" key="4">
    <source>
        <dbReference type="ARBA" id="ARBA00022576"/>
    </source>
</evidence>
<dbReference type="InterPro" id="IPR015424">
    <property type="entry name" value="PyrdxlP-dep_Trfase"/>
</dbReference>
<keyword evidence="5" id="KW-0808">Transferase</keyword>
<dbReference type="AlphaFoldDB" id="A0A401TSP1"/>
<dbReference type="EMBL" id="BEZZ01165779">
    <property type="protein sequence ID" value="GCC45667.1"/>
    <property type="molecule type" value="Genomic_DNA"/>
</dbReference>
<dbReference type="GO" id="GO:0005739">
    <property type="term" value="C:mitochondrion"/>
    <property type="evidence" value="ECO:0007669"/>
    <property type="project" value="UniProtKB-SubCell"/>
</dbReference>
<comment type="cofactor">
    <cofactor evidence="1">
        <name>pyridoxal 5'-phosphate</name>
        <dbReference type="ChEBI" id="CHEBI:597326"/>
    </cofactor>
</comment>
<dbReference type="InterPro" id="IPR015422">
    <property type="entry name" value="PyrdxlP-dep_Trfase_small"/>
</dbReference>
<comment type="subcellular location">
    <subcellularLocation>
        <location evidence="2">Mitochondrion</location>
    </subcellularLocation>
</comment>
<keyword evidence="7" id="KW-1185">Reference proteome</keyword>
<accession>A0A401TSP1</accession>
<feature type="non-terminal residue" evidence="6">
    <location>
        <position position="1"/>
    </location>
</feature>
<evidence type="ECO:0000256" key="2">
    <source>
        <dbReference type="ARBA" id="ARBA00004173"/>
    </source>
</evidence>
<dbReference type="OrthoDB" id="10261433at2759"/>
<dbReference type="Gene3D" id="3.90.1150.10">
    <property type="entry name" value="Aspartate Aminotransferase, domain 1"/>
    <property type="match status" value="1"/>
</dbReference>
<evidence type="ECO:0000313" key="7">
    <source>
        <dbReference type="Proteomes" id="UP000287033"/>
    </source>
</evidence>
<evidence type="ECO:0000256" key="1">
    <source>
        <dbReference type="ARBA" id="ARBA00001933"/>
    </source>
</evidence>
<evidence type="ECO:0000256" key="5">
    <source>
        <dbReference type="ARBA" id="ARBA00022679"/>
    </source>
</evidence>
<dbReference type="SUPFAM" id="SSF53383">
    <property type="entry name" value="PLP-dependent transferases"/>
    <property type="match status" value="1"/>
</dbReference>
<gene>
    <name evidence="6" type="ORF">chiPu_0029780</name>
</gene>
<sequence length="74" mass="8669">EHWGAFSFPSTQGQPYDALLRIRKEKLSPFTVSYYQQPLLLHQGHMQWLWDVQGHRYLDFFGGIVTISIGHCHP</sequence>
<organism evidence="6 7">
    <name type="scientific">Chiloscyllium punctatum</name>
    <name type="common">Brownbanded bambooshark</name>
    <name type="synonym">Hemiscyllium punctatum</name>
    <dbReference type="NCBI Taxonomy" id="137246"/>
    <lineage>
        <taxon>Eukaryota</taxon>
        <taxon>Metazoa</taxon>
        <taxon>Chordata</taxon>
        <taxon>Craniata</taxon>
        <taxon>Vertebrata</taxon>
        <taxon>Chondrichthyes</taxon>
        <taxon>Elasmobranchii</taxon>
        <taxon>Galeomorphii</taxon>
        <taxon>Galeoidea</taxon>
        <taxon>Orectolobiformes</taxon>
        <taxon>Hemiscylliidae</taxon>
        <taxon>Chiloscyllium</taxon>
    </lineage>
</organism>
<evidence type="ECO:0008006" key="8">
    <source>
        <dbReference type="Google" id="ProtNLM"/>
    </source>
</evidence>
<dbReference type="PANTHER" id="PTHR45688">
    <property type="match status" value="1"/>
</dbReference>
<dbReference type="STRING" id="137246.A0A401TSP1"/>
<reference evidence="6 7" key="1">
    <citation type="journal article" date="2018" name="Nat. Ecol. Evol.">
        <title>Shark genomes provide insights into elasmobranch evolution and the origin of vertebrates.</title>
        <authorList>
            <person name="Hara Y"/>
            <person name="Yamaguchi K"/>
            <person name="Onimaru K"/>
            <person name="Kadota M"/>
            <person name="Koyanagi M"/>
            <person name="Keeley SD"/>
            <person name="Tatsumi K"/>
            <person name="Tanaka K"/>
            <person name="Motone F"/>
            <person name="Kageyama Y"/>
            <person name="Nozu R"/>
            <person name="Adachi N"/>
            <person name="Nishimura O"/>
            <person name="Nakagawa R"/>
            <person name="Tanegashima C"/>
            <person name="Kiyatake I"/>
            <person name="Matsumoto R"/>
            <person name="Murakumo K"/>
            <person name="Nishida K"/>
            <person name="Terakita A"/>
            <person name="Kuratani S"/>
            <person name="Sato K"/>
            <person name="Hyodo S Kuraku.S."/>
        </authorList>
    </citation>
    <scope>NUCLEOTIDE SEQUENCE [LARGE SCALE GENOMIC DNA]</scope>
</reference>
<evidence type="ECO:0000313" key="6">
    <source>
        <dbReference type="EMBL" id="GCC45667.1"/>
    </source>
</evidence>
<evidence type="ECO:0000256" key="3">
    <source>
        <dbReference type="ARBA" id="ARBA00008954"/>
    </source>
</evidence>
<protein>
    <recommendedName>
        <fullName evidence="8">Aminotransferase class III</fullName>
    </recommendedName>
</protein>
<dbReference type="GO" id="GO:0008453">
    <property type="term" value="F:alanine-glyoxylate transaminase activity"/>
    <property type="evidence" value="ECO:0007669"/>
    <property type="project" value="TreeGrafter"/>
</dbReference>
<dbReference type="GO" id="GO:0019481">
    <property type="term" value="P:L-alanine catabolic process, by transamination"/>
    <property type="evidence" value="ECO:0007669"/>
    <property type="project" value="TreeGrafter"/>
</dbReference>
<proteinExistence type="inferred from homology"/>
<comment type="similarity">
    <text evidence="3">Belongs to the class-III pyridoxal-phosphate-dependent aminotransferase family.</text>
</comment>
<keyword evidence="4" id="KW-0032">Aminotransferase</keyword>
<comment type="caution">
    <text evidence="6">The sequence shown here is derived from an EMBL/GenBank/DDBJ whole genome shotgun (WGS) entry which is preliminary data.</text>
</comment>
<dbReference type="PANTHER" id="PTHR45688:SF3">
    <property type="entry name" value="ALANINE--GLYOXYLATE AMINOTRANSFERASE 2, MITOCHONDRIAL"/>
    <property type="match status" value="1"/>
</dbReference>